<evidence type="ECO:0000313" key="4">
    <source>
        <dbReference type="Proteomes" id="UP000001861"/>
    </source>
</evidence>
<dbReference type="EMBL" id="AACS02000004">
    <property type="protein sequence ID" value="EAU85078.1"/>
    <property type="molecule type" value="Genomic_DNA"/>
</dbReference>
<dbReference type="AlphaFoldDB" id="A8NW91"/>
<dbReference type="Proteomes" id="UP000001861">
    <property type="component" value="Unassembled WGS sequence"/>
</dbReference>
<proteinExistence type="predicted"/>
<reference evidence="3 4" key="1">
    <citation type="journal article" date="2010" name="Proc. Natl. Acad. Sci. U.S.A.">
        <title>Insights into evolution of multicellular fungi from the assembled chromosomes of the mushroom Coprinopsis cinerea (Coprinus cinereus).</title>
        <authorList>
            <person name="Stajich J.E."/>
            <person name="Wilke S.K."/>
            <person name="Ahren D."/>
            <person name="Au C.H."/>
            <person name="Birren B.W."/>
            <person name="Borodovsky M."/>
            <person name="Burns C."/>
            <person name="Canback B."/>
            <person name="Casselton L.A."/>
            <person name="Cheng C.K."/>
            <person name="Deng J."/>
            <person name="Dietrich F.S."/>
            <person name="Fargo D.C."/>
            <person name="Farman M.L."/>
            <person name="Gathman A.C."/>
            <person name="Goldberg J."/>
            <person name="Guigo R."/>
            <person name="Hoegger P.J."/>
            <person name="Hooker J.B."/>
            <person name="Huggins A."/>
            <person name="James T.Y."/>
            <person name="Kamada T."/>
            <person name="Kilaru S."/>
            <person name="Kodira C."/>
            <person name="Kues U."/>
            <person name="Kupfer D."/>
            <person name="Kwan H.S."/>
            <person name="Lomsadze A."/>
            <person name="Li W."/>
            <person name="Lilly W.W."/>
            <person name="Ma L.J."/>
            <person name="Mackey A.J."/>
            <person name="Manning G."/>
            <person name="Martin F."/>
            <person name="Muraguchi H."/>
            <person name="Natvig D.O."/>
            <person name="Palmerini H."/>
            <person name="Ramesh M.A."/>
            <person name="Rehmeyer C.J."/>
            <person name="Roe B.A."/>
            <person name="Shenoy N."/>
            <person name="Stanke M."/>
            <person name="Ter-Hovhannisyan V."/>
            <person name="Tunlid A."/>
            <person name="Velagapudi R."/>
            <person name="Vision T.J."/>
            <person name="Zeng Q."/>
            <person name="Zolan M.E."/>
            <person name="Pukkila P.J."/>
        </authorList>
    </citation>
    <scope>NUCLEOTIDE SEQUENCE [LARGE SCALE GENOMIC DNA]</scope>
    <source>
        <strain evidence="4">Okayama-7 / 130 / ATCC MYA-4618 / FGSC 9003</strain>
    </source>
</reference>
<keyword evidence="2" id="KW-1133">Transmembrane helix</keyword>
<keyword evidence="2" id="KW-0812">Transmembrane</keyword>
<keyword evidence="4" id="KW-1185">Reference proteome</keyword>
<organism evidence="3 4">
    <name type="scientific">Coprinopsis cinerea (strain Okayama-7 / 130 / ATCC MYA-4618 / FGSC 9003)</name>
    <name type="common">Inky cap fungus</name>
    <name type="synonym">Hormographiella aspergillata</name>
    <dbReference type="NCBI Taxonomy" id="240176"/>
    <lineage>
        <taxon>Eukaryota</taxon>
        <taxon>Fungi</taxon>
        <taxon>Dikarya</taxon>
        <taxon>Basidiomycota</taxon>
        <taxon>Agaricomycotina</taxon>
        <taxon>Agaricomycetes</taxon>
        <taxon>Agaricomycetidae</taxon>
        <taxon>Agaricales</taxon>
        <taxon>Agaricineae</taxon>
        <taxon>Psathyrellaceae</taxon>
        <taxon>Coprinopsis</taxon>
    </lineage>
</organism>
<comment type="caution">
    <text evidence="3">The sequence shown here is derived from an EMBL/GenBank/DDBJ whole genome shotgun (WGS) entry which is preliminary data.</text>
</comment>
<dbReference type="VEuPathDB" id="FungiDB:CC1G_04174"/>
<evidence type="ECO:0000313" key="3">
    <source>
        <dbReference type="EMBL" id="EAU85078.1"/>
    </source>
</evidence>
<sequence length="253" mass="27077">MRPVQKEKRKQSPPPTTRPRTSSNHLPLHHHYRPTNPFLASSPALLALSKLALDPASTISARTGPPPFIELAGVVPTVLALVAPPFTTPSFAVSAPDPEADEPDELAELDAAFLVILFAAAIVLSKLPVLGLFFVVAVRRIEPPPSRSFVSLPTPFIPTPFTSLSRSLDPKTGIVALLSILFKNGLGKFSSSAKSYLGGGGNGTELFEFIVPFEPIALPFTDDDDDDEPAFDDTVPVFEACCTDADDDDEAFV</sequence>
<gene>
    <name evidence="3" type="ORF">CC1G_04174</name>
</gene>
<keyword evidence="2" id="KW-0472">Membrane</keyword>
<feature type="transmembrane region" description="Helical" evidence="2">
    <location>
        <begin position="112"/>
        <end position="138"/>
    </location>
</feature>
<accession>A8NW91</accession>
<dbReference type="KEGG" id="cci:CC1G_04174"/>
<dbReference type="InParanoid" id="A8NW91"/>
<feature type="transmembrane region" description="Helical" evidence="2">
    <location>
        <begin position="68"/>
        <end position="92"/>
    </location>
</feature>
<feature type="region of interest" description="Disordered" evidence="1">
    <location>
        <begin position="1"/>
        <end position="29"/>
    </location>
</feature>
<dbReference type="RefSeq" id="XP_001836861.1">
    <property type="nucleotide sequence ID" value="XM_001836809.1"/>
</dbReference>
<evidence type="ECO:0000256" key="1">
    <source>
        <dbReference type="SAM" id="MobiDB-lite"/>
    </source>
</evidence>
<evidence type="ECO:0000256" key="2">
    <source>
        <dbReference type="SAM" id="Phobius"/>
    </source>
</evidence>
<dbReference type="GeneID" id="6013413"/>
<name>A8NW91_COPC7</name>
<protein>
    <submittedName>
        <fullName evidence="3">Uncharacterized protein</fullName>
    </submittedName>
</protein>